<dbReference type="InterPro" id="IPR006108">
    <property type="entry name" value="3HC_DH_C"/>
</dbReference>
<dbReference type="PROSITE" id="PS00067">
    <property type="entry name" value="3HCDH"/>
    <property type="match status" value="1"/>
</dbReference>
<keyword evidence="3" id="KW-0812">Transmembrane</keyword>
<dbReference type="InterPro" id="IPR036291">
    <property type="entry name" value="NAD(P)-bd_dom_sf"/>
</dbReference>
<evidence type="ECO:0000259" key="5">
    <source>
        <dbReference type="Pfam" id="PF02737"/>
    </source>
</evidence>
<dbReference type="SUPFAM" id="SSF51735">
    <property type="entry name" value="NAD(P)-binding Rossmann-fold domains"/>
    <property type="match status" value="1"/>
</dbReference>
<dbReference type="RefSeq" id="WP_379663667.1">
    <property type="nucleotide sequence ID" value="NZ_JBHUDG010000045.1"/>
</dbReference>
<dbReference type="InterPro" id="IPR008927">
    <property type="entry name" value="6-PGluconate_DH-like_C_sf"/>
</dbReference>
<feature type="domain" description="3-hydroxyacyl-CoA dehydrogenase NAD binding" evidence="5">
    <location>
        <begin position="13"/>
        <end position="189"/>
    </location>
</feature>
<dbReference type="Gene3D" id="1.10.1040.10">
    <property type="entry name" value="N-(1-d-carboxylethyl)-l-norvaline Dehydrogenase, domain 2"/>
    <property type="match status" value="1"/>
</dbReference>
<evidence type="ECO:0000259" key="4">
    <source>
        <dbReference type="Pfam" id="PF00725"/>
    </source>
</evidence>
<dbReference type="InterPro" id="IPR022694">
    <property type="entry name" value="3-OHacyl-CoA_DH"/>
</dbReference>
<dbReference type="InterPro" id="IPR006176">
    <property type="entry name" value="3-OHacyl-CoA_DH_NAD-bd"/>
</dbReference>
<gene>
    <name evidence="6" type="ORF">ACFSAH_15585</name>
</gene>
<evidence type="ECO:0000313" key="6">
    <source>
        <dbReference type="EMBL" id="MFD1631298.1"/>
    </source>
</evidence>
<comment type="similarity">
    <text evidence="1">Belongs to the 3-hydroxyacyl-CoA dehydrogenase family.</text>
</comment>
<keyword evidence="3" id="KW-1133">Transmembrane helix</keyword>
<keyword evidence="7" id="KW-1185">Reference proteome</keyword>
<dbReference type="Gene3D" id="3.40.50.720">
    <property type="entry name" value="NAD(P)-binding Rossmann-like Domain"/>
    <property type="match status" value="1"/>
</dbReference>
<organism evidence="6 7">
    <name type="scientific">Pseudopedobacter beijingensis</name>
    <dbReference type="NCBI Taxonomy" id="1207056"/>
    <lineage>
        <taxon>Bacteria</taxon>
        <taxon>Pseudomonadati</taxon>
        <taxon>Bacteroidota</taxon>
        <taxon>Sphingobacteriia</taxon>
        <taxon>Sphingobacteriales</taxon>
        <taxon>Sphingobacteriaceae</taxon>
        <taxon>Pseudopedobacter</taxon>
    </lineage>
</organism>
<sequence>MNINLLNQPDSEIGIIGLGLMGSSIITSLLISGYHVKAIAPIPNEAESGKSRVKELLAICAQSRLIEDEETYLSKLTVSENYADLSNCLLALECVIEQIEIKKIVYDQIAQYIHPEAIIASNTSAIPISVLQKLVPNPARFMGIHWAEPAYSTRFLEITCGDKTDVTKAEVVYQAAHEWGKEPTLLRKDIRGFITNRLMYAVYREGLDLIESGEAKKEDTDKAFKYDVGSWITYMGIFKRMGYEGLKNKAVIIQNLLPNLSQITHVPKIMEEIVNQKGRGIYNQIGLYKYTADDCKVWEKEFADFIDDISRLAAKFPVNKRLE</sequence>
<dbReference type="PANTHER" id="PTHR48075">
    <property type="entry name" value="3-HYDROXYACYL-COA DEHYDROGENASE FAMILY PROTEIN"/>
    <property type="match status" value="1"/>
</dbReference>
<dbReference type="InterPro" id="IPR006180">
    <property type="entry name" value="3-OHacyl-CoA_DH_CS"/>
</dbReference>
<dbReference type="Proteomes" id="UP001597118">
    <property type="component" value="Unassembled WGS sequence"/>
</dbReference>
<dbReference type="SUPFAM" id="SSF48179">
    <property type="entry name" value="6-phosphogluconate dehydrogenase C-terminal domain-like"/>
    <property type="match status" value="1"/>
</dbReference>
<evidence type="ECO:0000256" key="1">
    <source>
        <dbReference type="ARBA" id="ARBA00009463"/>
    </source>
</evidence>
<dbReference type="GO" id="GO:0003857">
    <property type="term" value="F:(3S)-3-hydroxyacyl-CoA dehydrogenase (NAD+) activity"/>
    <property type="evidence" value="ECO:0007669"/>
    <property type="project" value="UniProtKB-EC"/>
</dbReference>
<evidence type="ECO:0000256" key="2">
    <source>
        <dbReference type="ARBA" id="ARBA00023002"/>
    </source>
</evidence>
<dbReference type="EC" id="1.1.1.35" evidence="6"/>
<protein>
    <submittedName>
        <fullName evidence="6">3-hydroxyacyl-CoA dehydrogenase family protein</fullName>
        <ecNumber evidence="6">1.1.1.35</ecNumber>
    </submittedName>
</protein>
<name>A0ABW4IGC4_9SPHI</name>
<dbReference type="Pfam" id="PF00725">
    <property type="entry name" value="3HCDH"/>
    <property type="match status" value="1"/>
</dbReference>
<feature type="domain" description="3-hydroxyacyl-CoA dehydrogenase C-terminal" evidence="4">
    <location>
        <begin position="192"/>
        <end position="290"/>
    </location>
</feature>
<dbReference type="Pfam" id="PF02737">
    <property type="entry name" value="3HCDH_N"/>
    <property type="match status" value="1"/>
</dbReference>
<comment type="caution">
    <text evidence="6">The sequence shown here is derived from an EMBL/GenBank/DDBJ whole genome shotgun (WGS) entry which is preliminary data.</text>
</comment>
<reference evidence="7" key="1">
    <citation type="journal article" date="2019" name="Int. J. Syst. Evol. Microbiol.">
        <title>The Global Catalogue of Microorganisms (GCM) 10K type strain sequencing project: providing services to taxonomists for standard genome sequencing and annotation.</title>
        <authorList>
            <consortium name="The Broad Institute Genomics Platform"/>
            <consortium name="The Broad Institute Genome Sequencing Center for Infectious Disease"/>
            <person name="Wu L."/>
            <person name="Ma J."/>
        </authorList>
    </citation>
    <scope>NUCLEOTIDE SEQUENCE [LARGE SCALE GENOMIC DNA]</scope>
    <source>
        <strain evidence="7">CCUG 53762</strain>
    </source>
</reference>
<dbReference type="InterPro" id="IPR013328">
    <property type="entry name" value="6PGD_dom2"/>
</dbReference>
<accession>A0ABW4IGC4</accession>
<dbReference type="PIRSF" id="PIRSF000105">
    <property type="entry name" value="HCDH"/>
    <property type="match status" value="1"/>
</dbReference>
<keyword evidence="3" id="KW-0472">Membrane</keyword>
<dbReference type="EMBL" id="JBHUDG010000045">
    <property type="protein sequence ID" value="MFD1631298.1"/>
    <property type="molecule type" value="Genomic_DNA"/>
</dbReference>
<evidence type="ECO:0000256" key="3">
    <source>
        <dbReference type="SAM" id="Phobius"/>
    </source>
</evidence>
<keyword evidence="2 6" id="KW-0560">Oxidoreductase</keyword>
<proteinExistence type="inferred from homology"/>
<feature type="transmembrane region" description="Helical" evidence="3">
    <location>
        <begin position="12"/>
        <end position="34"/>
    </location>
</feature>
<dbReference type="PANTHER" id="PTHR48075:SF5">
    <property type="entry name" value="3-HYDROXYBUTYRYL-COA DEHYDROGENASE"/>
    <property type="match status" value="1"/>
</dbReference>
<evidence type="ECO:0000313" key="7">
    <source>
        <dbReference type="Proteomes" id="UP001597118"/>
    </source>
</evidence>